<dbReference type="InterPro" id="IPR051909">
    <property type="entry name" value="MFP_Cation_Efflux"/>
</dbReference>
<evidence type="ECO:0000256" key="4">
    <source>
        <dbReference type="ARBA" id="ARBA00023065"/>
    </source>
</evidence>
<dbReference type="GO" id="GO:0022857">
    <property type="term" value="F:transmembrane transporter activity"/>
    <property type="evidence" value="ECO:0007669"/>
    <property type="project" value="InterPro"/>
</dbReference>
<evidence type="ECO:0000259" key="9">
    <source>
        <dbReference type="Pfam" id="PF25975"/>
    </source>
</evidence>
<dbReference type="Pfam" id="PF25919">
    <property type="entry name" value="BSH_CusB"/>
    <property type="match status" value="1"/>
</dbReference>
<sequence length="423" mass="44564">MNKPILIIGALMVASAGGIGVVLAQRASDPAHQHVPTPRRDAAGTLYYTCAMHPQVHQDAPGQCPICGMKLIEKREAAQVDAARPDAASRPAGVSIDPRMVQNLGMRSIVVGSADGAAQAGNTASIEATGSVQIDERRIVAVESRAAGWVEQLAVRAVGDTVTAGQTLAAIYSPDLLAARQELTLAQQTGDAALIDAARTRLRLLGVDAGNGNTTPRIALRSPQAGIVTELLAREGMQISPGMPLLKLADLSRVWIIVDVPESRAAGVVVGATAQARLPGVPDTVFDGQIDYVYPELDAGTRTLRARISLENVGGRLRPGMYAQVQIGVRHDDRRSSAMLRVPATAVIRTGTRDLVIIDQGQGHYQPTEVQIGAEQHDQIEIRSGLEAGQRVVVSGQFLIDAESNLQGALDRLGTAHAHGDAP</sequence>
<dbReference type="RefSeq" id="WP_072896100.1">
    <property type="nucleotide sequence ID" value="NZ_FQWZ01000003.1"/>
</dbReference>
<dbReference type="NCBIfam" id="TIGR01730">
    <property type="entry name" value="RND_mfp"/>
    <property type="match status" value="1"/>
</dbReference>
<evidence type="ECO:0000313" key="10">
    <source>
        <dbReference type="EMBL" id="SHG81316.1"/>
    </source>
</evidence>
<dbReference type="PANTHER" id="PTHR30097:SF15">
    <property type="entry name" value="CATION EFFLUX SYSTEM PROTEIN CUSB"/>
    <property type="match status" value="1"/>
</dbReference>
<evidence type="ECO:0000259" key="8">
    <source>
        <dbReference type="Pfam" id="PF25954"/>
    </source>
</evidence>
<dbReference type="AlphaFoldDB" id="A0A1M5MVG3"/>
<proteinExistence type="inferred from homology"/>
<dbReference type="OrthoDB" id="9806939at2"/>
<dbReference type="PANTHER" id="PTHR30097">
    <property type="entry name" value="CATION EFFLUX SYSTEM PROTEIN CUSB"/>
    <property type="match status" value="1"/>
</dbReference>
<dbReference type="GO" id="GO:0060003">
    <property type="term" value="P:copper ion export"/>
    <property type="evidence" value="ECO:0007669"/>
    <property type="project" value="TreeGrafter"/>
</dbReference>
<evidence type="ECO:0000256" key="2">
    <source>
        <dbReference type="ARBA" id="ARBA00022448"/>
    </source>
</evidence>
<protein>
    <submittedName>
        <fullName evidence="10">Membrane fusion protein, Cu(I)/Ag(I) efflux system</fullName>
    </submittedName>
</protein>
<dbReference type="Proteomes" id="UP000199758">
    <property type="component" value="Unassembled WGS sequence"/>
</dbReference>
<dbReference type="InterPro" id="IPR006143">
    <property type="entry name" value="RND_pump_MFP"/>
</dbReference>
<dbReference type="Pfam" id="PF19335">
    <property type="entry name" value="HMBD"/>
    <property type="match status" value="1"/>
</dbReference>
<evidence type="ECO:0000313" key="11">
    <source>
        <dbReference type="Proteomes" id="UP000199758"/>
    </source>
</evidence>
<dbReference type="InterPro" id="IPR058791">
    <property type="entry name" value="3HB_CusB"/>
</dbReference>
<feature type="domain" description="CusB-like barrel-sandwich hybrid" evidence="7">
    <location>
        <begin position="140"/>
        <end position="248"/>
    </location>
</feature>
<dbReference type="FunFam" id="2.40.420.20:FF:000003">
    <property type="entry name" value="Cation efflux system protein cusB"/>
    <property type="match status" value="1"/>
</dbReference>
<dbReference type="GO" id="GO:0046914">
    <property type="term" value="F:transition metal ion binding"/>
    <property type="evidence" value="ECO:0007669"/>
    <property type="project" value="TreeGrafter"/>
</dbReference>
<evidence type="ECO:0000259" key="7">
    <source>
        <dbReference type="Pfam" id="PF25919"/>
    </source>
</evidence>
<dbReference type="Gene3D" id="2.40.420.20">
    <property type="match status" value="1"/>
</dbReference>
<evidence type="ECO:0000256" key="1">
    <source>
        <dbReference type="ARBA" id="ARBA00009477"/>
    </source>
</evidence>
<dbReference type="InterPro" id="IPR058649">
    <property type="entry name" value="CzcB_C"/>
</dbReference>
<comment type="similarity">
    <text evidence="1">Belongs to the membrane fusion protein (MFP) (TC 8.A.1) family.</text>
</comment>
<evidence type="ECO:0000259" key="6">
    <source>
        <dbReference type="Pfam" id="PF25869"/>
    </source>
</evidence>
<dbReference type="EMBL" id="FQWZ01000003">
    <property type="protein sequence ID" value="SHG81316.1"/>
    <property type="molecule type" value="Genomic_DNA"/>
</dbReference>
<reference evidence="10 11" key="1">
    <citation type="submission" date="2016-11" db="EMBL/GenBank/DDBJ databases">
        <authorList>
            <person name="Jaros S."/>
            <person name="Januszkiewicz K."/>
            <person name="Wedrychowicz H."/>
        </authorList>
    </citation>
    <scope>NUCLEOTIDE SEQUENCE [LARGE SCALE GENOMIC DNA]</scope>
    <source>
        <strain evidence="10 11">CGMCC 1.7049</strain>
    </source>
</reference>
<organism evidence="10 11">
    <name type="scientific">Hydrocarboniphaga daqingensis</name>
    <dbReference type="NCBI Taxonomy" id="490188"/>
    <lineage>
        <taxon>Bacteria</taxon>
        <taxon>Pseudomonadati</taxon>
        <taxon>Pseudomonadota</taxon>
        <taxon>Gammaproteobacteria</taxon>
        <taxon>Nevskiales</taxon>
        <taxon>Nevskiaceae</taxon>
        <taxon>Hydrocarboniphaga</taxon>
    </lineage>
</organism>
<name>A0A1M5MVG3_9GAMM</name>
<dbReference type="FunFam" id="2.40.30.170:FF:000010">
    <property type="entry name" value="Efflux RND transporter periplasmic adaptor subunit"/>
    <property type="match status" value="1"/>
</dbReference>
<dbReference type="Pfam" id="PF25975">
    <property type="entry name" value="CzcB_C"/>
    <property type="match status" value="1"/>
</dbReference>
<keyword evidence="3" id="KW-0732">Signal</keyword>
<feature type="domain" description="CusB-like beta-barrel" evidence="8">
    <location>
        <begin position="253"/>
        <end position="328"/>
    </location>
</feature>
<dbReference type="InterPro" id="IPR058792">
    <property type="entry name" value="Beta-barrel_RND_2"/>
</dbReference>
<dbReference type="STRING" id="490188.SAMN04488068_1490"/>
<dbReference type="Gene3D" id="2.40.50.100">
    <property type="match status" value="1"/>
</dbReference>
<evidence type="ECO:0000259" key="5">
    <source>
        <dbReference type="Pfam" id="PF19335"/>
    </source>
</evidence>
<dbReference type="InterPro" id="IPR058790">
    <property type="entry name" value="BSH_CusB"/>
</dbReference>
<dbReference type="GO" id="GO:0016020">
    <property type="term" value="C:membrane"/>
    <property type="evidence" value="ECO:0007669"/>
    <property type="project" value="InterPro"/>
</dbReference>
<dbReference type="InterPro" id="IPR045800">
    <property type="entry name" value="HMBD"/>
</dbReference>
<dbReference type="Pfam" id="PF25954">
    <property type="entry name" value="Beta-barrel_RND_2"/>
    <property type="match status" value="1"/>
</dbReference>
<dbReference type="Gene3D" id="2.40.30.170">
    <property type="match status" value="1"/>
</dbReference>
<feature type="domain" description="CzcB-like C-terminal circularly permuted SH3-like" evidence="9">
    <location>
        <begin position="341"/>
        <end position="400"/>
    </location>
</feature>
<keyword evidence="4" id="KW-0406">Ion transport</keyword>
<feature type="domain" description="CusB-like three alpha-helical bundle" evidence="6">
    <location>
        <begin position="175"/>
        <end position="209"/>
    </location>
</feature>
<dbReference type="SUPFAM" id="SSF111369">
    <property type="entry name" value="HlyD-like secretion proteins"/>
    <property type="match status" value="1"/>
</dbReference>
<feature type="domain" description="Heavy metal binding" evidence="5">
    <location>
        <begin position="47"/>
        <end position="74"/>
    </location>
</feature>
<gene>
    <name evidence="10" type="ORF">SAMN04488068_1490</name>
</gene>
<keyword evidence="2" id="KW-0813">Transport</keyword>
<evidence type="ECO:0000256" key="3">
    <source>
        <dbReference type="ARBA" id="ARBA00022729"/>
    </source>
</evidence>
<dbReference type="Pfam" id="PF25869">
    <property type="entry name" value="3HB_CusB"/>
    <property type="match status" value="1"/>
</dbReference>
<accession>A0A1M5MVG3</accession>
<dbReference type="GO" id="GO:0030288">
    <property type="term" value="C:outer membrane-bounded periplasmic space"/>
    <property type="evidence" value="ECO:0007669"/>
    <property type="project" value="TreeGrafter"/>
</dbReference>
<dbReference type="GO" id="GO:0015679">
    <property type="term" value="P:plasma membrane copper ion transport"/>
    <property type="evidence" value="ECO:0007669"/>
    <property type="project" value="TreeGrafter"/>
</dbReference>
<keyword evidence="11" id="KW-1185">Reference proteome</keyword>
<dbReference type="Gene3D" id="6.10.140.730">
    <property type="match status" value="1"/>
</dbReference>